<feature type="region of interest" description="Disordered" evidence="1">
    <location>
        <begin position="1"/>
        <end position="24"/>
    </location>
</feature>
<accession>A0A392QFD8</accession>
<evidence type="ECO:0000313" key="2">
    <source>
        <dbReference type="EMBL" id="MCI23103.1"/>
    </source>
</evidence>
<reference evidence="2 3" key="1">
    <citation type="journal article" date="2018" name="Front. Plant Sci.">
        <title>Red Clover (Trifolium pratense) and Zigzag Clover (T. medium) - A Picture of Genomic Similarities and Differences.</title>
        <authorList>
            <person name="Dluhosova J."/>
            <person name="Istvanek J."/>
            <person name="Nedelnik J."/>
            <person name="Repkova J."/>
        </authorList>
    </citation>
    <scope>NUCLEOTIDE SEQUENCE [LARGE SCALE GENOMIC DNA]</scope>
    <source>
        <strain evidence="3">cv. 10/8</strain>
        <tissue evidence="2">Leaf</tissue>
    </source>
</reference>
<dbReference type="AlphaFoldDB" id="A0A392QFD8"/>
<organism evidence="2 3">
    <name type="scientific">Trifolium medium</name>
    <dbReference type="NCBI Taxonomy" id="97028"/>
    <lineage>
        <taxon>Eukaryota</taxon>
        <taxon>Viridiplantae</taxon>
        <taxon>Streptophyta</taxon>
        <taxon>Embryophyta</taxon>
        <taxon>Tracheophyta</taxon>
        <taxon>Spermatophyta</taxon>
        <taxon>Magnoliopsida</taxon>
        <taxon>eudicotyledons</taxon>
        <taxon>Gunneridae</taxon>
        <taxon>Pentapetalae</taxon>
        <taxon>rosids</taxon>
        <taxon>fabids</taxon>
        <taxon>Fabales</taxon>
        <taxon>Fabaceae</taxon>
        <taxon>Papilionoideae</taxon>
        <taxon>50 kb inversion clade</taxon>
        <taxon>NPAAA clade</taxon>
        <taxon>Hologalegina</taxon>
        <taxon>IRL clade</taxon>
        <taxon>Trifolieae</taxon>
        <taxon>Trifolium</taxon>
    </lineage>
</organism>
<feature type="region of interest" description="Disordered" evidence="1">
    <location>
        <begin position="57"/>
        <end position="92"/>
    </location>
</feature>
<dbReference type="Proteomes" id="UP000265520">
    <property type="component" value="Unassembled WGS sequence"/>
</dbReference>
<comment type="caution">
    <text evidence="2">The sequence shown here is derived from an EMBL/GenBank/DDBJ whole genome shotgun (WGS) entry which is preliminary data.</text>
</comment>
<keyword evidence="3" id="KW-1185">Reference proteome</keyword>
<dbReference type="EMBL" id="LXQA010134168">
    <property type="protein sequence ID" value="MCI23103.1"/>
    <property type="molecule type" value="Genomic_DNA"/>
</dbReference>
<feature type="compositionally biased region" description="Polar residues" evidence="1">
    <location>
        <begin position="1"/>
        <end position="20"/>
    </location>
</feature>
<sequence>MSSIRPNSSVKPRSSRTISRTKAVDETERKKIYAIVNYDKDKIATLPELKIRISKEKTQKLNGDKPSMNSEGVLLKKSETGISSTDDGDENPIIDKTVAMLECEKKPSALDINDEKSRGKTEIAKRQDDKDKAMEKTKTVSSCVAVLPLASSLRTNM</sequence>
<proteinExistence type="predicted"/>
<feature type="region of interest" description="Disordered" evidence="1">
    <location>
        <begin position="108"/>
        <end position="137"/>
    </location>
</feature>
<name>A0A392QFD8_9FABA</name>
<feature type="non-terminal residue" evidence="2">
    <location>
        <position position="157"/>
    </location>
</feature>
<protein>
    <submittedName>
        <fullName evidence="2">COP1-interacting-like protein</fullName>
    </submittedName>
</protein>
<evidence type="ECO:0000313" key="3">
    <source>
        <dbReference type="Proteomes" id="UP000265520"/>
    </source>
</evidence>
<evidence type="ECO:0000256" key="1">
    <source>
        <dbReference type="SAM" id="MobiDB-lite"/>
    </source>
</evidence>